<dbReference type="EMBL" id="BNCO01000086">
    <property type="protein sequence ID" value="GIL66545.1"/>
    <property type="molecule type" value="Genomic_DNA"/>
</dbReference>
<comment type="caution">
    <text evidence="1">The sequence shown here is derived from an EMBL/GenBank/DDBJ whole genome shotgun (WGS) entry which is preliminary data.</text>
</comment>
<dbReference type="Proteomes" id="UP000747399">
    <property type="component" value="Unassembled WGS sequence"/>
</dbReference>
<evidence type="ECO:0000313" key="2">
    <source>
        <dbReference type="Proteomes" id="UP000747399"/>
    </source>
</evidence>
<proteinExistence type="predicted"/>
<keyword evidence="2" id="KW-1185">Reference proteome</keyword>
<evidence type="ECO:0000313" key="1">
    <source>
        <dbReference type="EMBL" id="GIL66545.1"/>
    </source>
</evidence>
<dbReference type="AlphaFoldDB" id="A0A8J4BSU6"/>
<organism evidence="1 2">
    <name type="scientific">Volvox africanus</name>
    <dbReference type="NCBI Taxonomy" id="51714"/>
    <lineage>
        <taxon>Eukaryota</taxon>
        <taxon>Viridiplantae</taxon>
        <taxon>Chlorophyta</taxon>
        <taxon>core chlorophytes</taxon>
        <taxon>Chlorophyceae</taxon>
        <taxon>CS clade</taxon>
        <taxon>Chlamydomonadales</taxon>
        <taxon>Volvocaceae</taxon>
        <taxon>Volvox</taxon>
    </lineage>
</organism>
<accession>A0A8J4BSU6</accession>
<protein>
    <submittedName>
        <fullName evidence="1">Uncharacterized protein</fullName>
    </submittedName>
</protein>
<gene>
    <name evidence="1" type="ORF">Vafri_20041</name>
</gene>
<reference evidence="1" key="1">
    <citation type="journal article" date="2021" name="Proc. Natl. Acad. Sci. U.S.A.">
        <title>Three genomes in the algal genus Volvox reveal the fate of a haploid sex-determining region after a transition to homothallism.</title>
        <authorList>
            <person name="Yamamoto K."/>
            <person name="Hamaji T."/>
            <person name="Kawai-Toyooka H."/>
            <person name="Matsuzaki R."/>
            <person name="Takahashi F."/>
            <person name="Nishimura Y."/>
            <person name="Kawachi M."/>
            <person name="Noguchi H."/>
            <person name="Minakuchi Y."/>
            <person name="Umen J.G."/>
            <person name="Toyoda A."/>
            <person name="Nozaki H."/>
        </authorList>
    </citation>
    <scope>NUCLEOTIDE SEQUENCE</scope>
    <source>
        <strain evidence="1">NIES-3780</strain>
    </source>
</reference>
<name>A0A8J4BSU6_9CHLO</name>
<sequence length="449" mass="48353">MPLLHHVHRPCNSWAGVWAASYRARAHVPRRPLKFHWLLELSPYPGVSTTGLSSGHAQPETTRLDALALNIVDEQVSAVDWADGDVLQLQLADGRHVYAEVLAGPPSRTKVARLLSQSVGTPGTAPRSPQILCGGVRYIVHMGPTNATEGEAATAPPEAAGNIEPVMVLEAVGGALSSSESLLGLIAVPPKKHAPALRSWAPLTVRLMKPTSPQQERHPQQQATYPGSLHGFSVLRANRVMTLRELRRRAAAEPGAWCDGSGPSNGPVSEYARAIFTAGEVAALMEGRRGVVLLQLHVGWEEHEKVPPYGPYKPLVLRLLREALERPDIMSYASSAPVPGAAAGNPTYGLTMILCADKEPFRSWGAHLASFGCQAALEAQSPYYKLLIGRILGYLPENISHYVQEKHGQAPSSEVVAAVEQQLRQLSSKAVVLPWNTSSRGGGRKNAKK</sequence>